<comment type="similarity">
    <text evidence="1">Belongs to the VPS26 family.</text>
</comment>
<sequence>MLQHERLPEKQSGPSFFGKLLRKVDGCDLSFEFDHKEESEKIAVDDLYNNVREQLHLYQGNEPVTGRVTLLPSGASYRHLGVTIQLIGMVKTVAVDENNVRFLSQEIKFEPDTINGPTPLNFSFAAVKPYESYRGINASVAYYVRASVGRTVKNITGKQEIWVTGVDEEQSEKQANASAHRSYFRETVFGSQSIAMDVGVDDRLHIEFRYDKGIFHLQERVMGKVTFKVADLDIQYGEIGVVRKEFINYNNSKDHFETEVLQKFEVMDGTPIVGEIIPIRLYLYSIPRLTPTYNNIANAFSVKYYLNLILVTSAGKRYFKQQEITLYRRVGQERLTANFDLPAMRINNSVAPPPPQ</sequence>
<keyword evidence="3" id="KW-1185">Reference proteome</keyword>
<name>A0A7G2C019_9TRYP</name>
<dbReference type="VEuPathDB" id="TriTrypDB:ADEAN_000027700"/>
<reference evidence="2 3" key="1">
    <citation type="submission" date="2020-08" db="EMBL/GenBank/DDBJ databases">
        <authorList>
            <person name="Newling K."/>
            <person name="Davey J."/>
            <person name="Forrester S."/>
        </authorList>
    </citation>
    <scope>NUCLEOTIDE SEQUENCE [LARGE SCALE GENOMIC DNA]</scope>
    <source>
        <strain evidence="3">Crithidia deanei Carvalho (ATCC PRA-265)</strain>
    </source>
</reference>
<protein>
    <submittedName>
        <fullName evidence="2">Vacuolar protein sorting-associated protein 26, putative</fullName>
    </submittedName>
</protein>
<dbReference type="InterPro" id="IPR028934">
    <property type="entry name" value="Vps26-related"/>
</dbReference>
<dbReference type="Pfam" id="PF03643">
    <property type="entry name" value="Vps26"/>
    <property type="match status" value="1"/>
</dbReference>
<evidence type="ECO:0000313" key="2">
    <source>
        <dbReference type="EMBL" id="CAD2212865.1"/>
    </source>
</evidence>
<proteinExistence type="inferred from homology"/>
<dbReference type="EMBL" id="LR877145">
    <property type="protein sequence ID" value="CAD2212865.1"/>
    <property type="molecule type" value="Genomic_DNA"/>
</dbReference>
<dbReference type="InterPro" id="IPR014752">
    <property type="entry name" value="Arrestin-like_C"/>
</dbReference>
<organism evidence="2 3">
    <name type="scientific">Angomonas deanei</name>
    <dbReference type="NCBI Taxonomy" id="59799"/>
    <lineage>
        <taxon>Eukaryota</taxon>
        <taxon>Discoba</taxon>
        <taxon>Euglenozoa</taxon>
        <taxon>Kinetoplastea</taxon>
        <taxon>Metakinetoplastina</taxon>
        <taxon>Trypanosomatida</taxon>
        <taxon>Trypanosomatidae</taxon>
        <taxon>Strigomonadinae</taxon>
        <taxon>Angomonas</taxon>
    </lineage>
</organism>
<dbReference type="Gene3D" id="2.60.40.640">
    <property type="match status" value="2"/>
</dbReference>
<dbReference type="GO" id="GO:0006886">
    <property type="term" value="P:intracellular protein transport"/>
    <property type="evidence" value="ECO:0007669"/>
    <property type="project" value="InterPro"/>
</dbReference>
<evidence type="ECO:0000313" key="3">
    <source>
        <dbReference type="Proteomes" id="UP000515908"/>
    </source>
</evidence>
<gene>
    <name evidence="2" type="ORF">ADEAN_000027700</name>
</gene>
<dbReference type="OrthoDB" id="3821113at2759"/>
<dbReference type="AlphaFoldDB" id="A0A7G2C019"/>
<evidence type="ECO:0000256" key="1">
    <source>
        <dbReference type="ARBA" id="ARBA00009100"/>
    </source>
</evidence>
<accession>A0A7G2C019</accession>
<dbReference type="PANTHER" id="PTHR12233">
    <property type="entry name" value="VACUOLAR PROTEIN SORTING 26 RELATED"/>
    <property type="match status" value="1"/>
</dbReference>
<dbReference type="Proteomes" id="UP000515908">
    <property type="component" value="Chromosome 01"/>
</dbReference>